<feature type="compositionally biased region" description="Acidic residues" evidence="4">
    <location>
        <begin position="347"/>
        <end position="377"/>
    </location>
</feature>
<dbReference type="GO" id="GO:0031267">
    <property type="term" value="F:small GTPase binding"/>
    <property type="evidence" value="ECO:0007669"/>
    <property type="project" value="TreeGrafter"/>
</dbReference>
<dbReference type="GO" id="GO:0006913">
    <property type="term" value="P:nucleocytoplasmic transport"/>
    <property type="evidence" value="ECO:0007669"/>
    <property type="project" value="TreeGrafter"/>
</dbReference>
<keyword evidence="1" id="KW-0343">GTPase activation</keyword>
<reference evidence="5" key="1">
    <citation type="journal article" date="2021" name="Open Biol.">
        <title>Shared evolutionary footprints suggest mitochondrial oxidative damage underlies multiple complex I losses in fungi.</title>
        <authorList>
            <person name="Schikora-Tamarit M.A."/>
            <person name="Marcet-Houben M."/>
            <person name="Nosek J."/>
            <person name="Gabaldon T."/>
        </authorList>
    </citation>
    <scope>NUCLEOTIDE SEQUENCE</scope>
    <source>
        <strain evidence="5">NCAIM Y.01608</strain>
    </source>
</reference>
<dbReference type="SMART" id="SM00368">
    <property type="entry name" value="LRR_RI"/>
    <property type="match status" value="7"/>
</dbReference>
<reference evidence="5" key="2">
    <citation type="submission" date="2021-01" db="EMBL/GenBank/DDBJ databases">
        <authorList>
            <person name="Schikora-Tamarit M.A."/>
        </authorList>
    </citation>
    <scope>NUCLEOTIDE SEQUENCE</scope>
    <source>
        <strain evidence="5">NCAIM Y.01608</strain>
    </source>
</reference>
<dbReference type="Proteomes" id="UP000788993">
    <property type="component" value="Unassembled WGS sequence"/>
</dbReference>
<name>A0A9P8P0K8_9ASCO</name>
<dbReference type="InterPro" id="IPR032675">
    <property type="entry name" value="LRR_dom_sf"/>
</dbReference>
<evidence type="ECO:0000313" key="6">
    <source>
        <dbReference type="Proteomes" id="UP000788993"/>
    </source>
</evidence>
<dbReference type="GO" id="GO:0005829">
    <property type="term" value="C:cytosol"/>
    <property type="evidence" value="ECO:0007669"/>
    <property type="project" value="TreeGrafter"/>
</dbReference>
<dbReference type="CDD" id="cd00116">
    <property type="entry name" value="LRR_RI"/>
    <property type="match status" value="1"/>
</dbReference>
<gene>
    <name evidence="5" type="ORF">OGATHE_004466</name>
</gene>
<dbReference type="AlphaFoldDB" id="A0A9P8P0K8"/>
<dbReference type="InterPro" id="IPR001611">
    <property type="entry name" value="Leu-rich_rpt"/>
</dbReference>
<evidence type="ECO:0000256" key="1">
    <source>
        <dbReference type="ARBA" id="ARBA00022468"/>
    </source>
</evidence>
<evidence type="ECO:0008006" key="7">
    <source>
        <dbReference type="Google" id="ProtNLM"/>
    </source>
</evidence>
<dbReference type="SUPFAM" id="SSF52047">
    <property type="entry name" value="RNI-like"/>
    <property type="match status" value="1"/>
</dbReference>
<dbReference type="PANTHER" id="PTHR24113:SF12">
    <property type="entry name" value="RAN GTPASE-ACTIVATING PROTEIN 1"/>
    <property type="match status" value="1"/>
</dbReference>
<sequence>MTTIHKIDLGITPEESFSLANKGIKFDSLKDIQPYLEELSLKKDLKLIDISGNTISPECSKYLAAEIKKFSSTLLHLNLQDIYTSRDKNEIPASLKEFFPVILECSSLKVLNLSDNALGQDTIDILEEFLSSAKSVEHLILTNNGLGPFSGARVGKALYRLAKLKEKDNAPTLKTFWCGRNRLENGSVDYLAIGFKANSDLQEIRLYQNGIRPQGIAKLINQGLAHLNNLKVLDLQDNTFTVPGSLALASALPKWPELTELNVNDCLLKSAGCLKVIQGLADLKDSKLETLKLQYNELESDSLEVLARVVPSLNALKLLELNGNRFEEDSELIEKITETFENRGLGELDELDDLEEPDSDEEEDEDSDEEEEVQEDADLSKLEAELASSHI</sequence>
<evidence type="ECO:0000256" key="4">
    <source>
        <dbReference type="SAM" id="MobiDB-lite"/>
    </source>
</evidence>
<keyword evidence="3" id="KW-0677">Repeat</keyword>
<dbReference type="InterPro" id="IPR027038">
    <property type="entry name" value="RanGap"/>
</dbReference>
<dbReference type="Gene3D" id="3.80.10.10">
    <property type="entry name" value="Ribonuclease Inhibitor"/>
    <property type="match status" value="1"/>
</dbReference>
<accession>A0A9P8P0K8</accession>
<comment type="caution">
    <text evidence="5">The sequence shown here is derived from an EMBL/GenBank/DDBJ whole genome shotgun (WGS) entry which is preliminary data.</text>
</comment>
<dbReference type="Pfam" id="PF13516">
    <property type="entry name" value="LRR_6"/>
    <property type="match status" value="2"/>
</dbReference>
<dbReference type="PANTHER" id="PTHR24113">
    <property type="entry name" value="RAN GTPASE-ACTIVATING PROTEIN 1"/>
    <property type="match status" value="1"/>
</dbReference>
<evidence type="ECO:0000313" key="5">
    <source>
        <dbReference type="EMBL" id="KAH3662890.1"/>
    </source>
</evidence>
<proteinExistence type="predicted"/>
<evidence type="ECO:0000256" key="2">
    <source>
        <dbReference type="ARBA" id="ARBA00022614"/>
    </source>
</evidence>
<dbReference type="EMBL" id="JAEUBD010001266">
    <property type="protein sequence ID" value="KAH3662890.1"/>
    <property type="molecule type" value="Genomic_DNA"/>
</dbReference>
<organism evidence="5 6">
    <name type="scientific">Ogataea polymorpha</name>
    <dbReference type="NCBI Taxonomy" id="460523"/>
    <lineage>
        <taxon>Eukaryota</taxon>
        <taxon>Fungi</taxon>
        <taxon>Dikarya</taxon>
        <taxon>Ascomycota</taxon>
        <taxon>Saccharomycotina</taxon>
        <taxon>Pichiomycetes</taxon>
        <taxon>Pichiales</taxon>
        <taxon>Pichiaceae</taxon>
        <taxon>Ogataea</taxon>
    </lineage>
</organism>
<keyword evidence="2" id="KW-0433">Leucine-rich repeat</keyword>
<feature type="region of interest" description="Disordered" evidence="4">
    <location>
        <begin position="343"/>
        <end position="391"/>
    </location>
</feature>
<dbReference type="GO" id="GO:0005634">
    <property type="term" value="C:nucleus"/>
    <property type="evidence" value="ECO:0007669"/>
    <property type="project" value="TreeGrafter"/>
</dbReference>
<evidence type="ECO:0000256" key="3">
    <source>
        <dbReference type="ARBA" id="ARBA00022737"/>
    </source>
</evidence>
<keyword evidence="6" id="KW-1185">Reference proteome</keyword>
<dbReference type="GO" id="GO:0005096">
    <property type="term" value="F:GTPase activator activity"/>
    <property type="evidence" value="ECO:0007669"/>
    <property type="project" value="UniProtKB-KW"/>
</dbReference>
<protein>
    <recommendedName>
        <fullName evidence="7">Ran GTPase-activating protein 1</fullName>
    </recommendedName>
</protein>
<dbReference type="GO" id="GO:0048471">
    <property type="term" value="C:perinuclear region of cytoplasm"/>
    <property type="evidence" value="ECO:0007669"/>
    <property type="project" value="TreeGrafter"/>
</dbReference>